<comment type="caution">
    <text evidence="1">The sequence shown here is derived from an EMBL/GenBank/DDBJ whole genome shotgun (WGS) entry which is preliminary data.</text>
</comment>
<name>A0A7J6QUD0_PEROL</name>
<gene>
    <name evidence="1" type="ORF">FOZ62_022195</name>
</gene>
<reference evidence="1 2" key="1">
    <citation type="submission" date="2020-04" db="EMBL/GenBank/DDBJ databases">
        <title>Perkinsus olseni comparative genomics.</title>
        <authorList>
            <person name="Bogema D.R."/>
        </authorList>
    </citation>
    <scope>NUCLEOTIDE SEQUENCE [LARGE SCALE GENOMIC DNA]</scope>
    <source>
        <strain evidence="1">ATCC PRA-205</strain>
    </source>
</reference>
<dbReference type="Proteomes" id="UP000574390">
    <property type="component" value="Unassembled WGS sequence"/>
</dbReference>
<sequence>MREFFMKKQGLRPFKGAWNRGPSFLSIARALAYNNIDDAAFSEFMRSVVSSRDAAITAACEDVAATLYRVQRFYTDMKYYDPLAAESLAKLALKRRKSREFIRNPAEFVYITKFISLFETTLSQIVKLVDGKSQAIFIRSKQRAPASIKSRMLGLCSAVWAIGTTHELRDRREFATAVEFILTHPTLNVILPDRSVMHRLLTSTKRMNTFRVNEETQRRKHCSKLATLFGCCIPDCKASCWVHRSGYHIDVVLNIPKELNYSSSSGKSATGRGKLALGPWYLQPSQMHRAPDGKLLARAAHEFSREFLLRTSKDIDALAFFTRDEVDAL</sequence>
<protein>
    <submittedName>
        <fullName evidence="1">Uncharacterized protein</fullName>
    </submittedName>
</protein>
<dbReference type="AlphaFoldDB" id="A0A7J6QUD0"/>
<proteinExistence type="predicted"/>
<evidence type="ECO:0000313" key="1">
    <source>
        <dbReference type="EMBL" id="KAF4711771.1"/>
    </source>
</evidence>
<organism evidence="1 2">
    <name type="scientific">Perkinsus olseni</name>
    <name type="common">Perkinsus atlanticus</name>
    <dbReference type="NCBI Taxonomy" id="32597"/>
    <lineage>
        <taxon>Eukaryota</taxon>
        <taxon>Sar</taxon>
        <taxon>Alveolata</taxon>
        <taxon>Perkinsozoa</taxon>
        <taxon>Perkinsea</taxon>
        <taxon>Perkinsida</taxon>
        <taxon>Perkinsidae</taxon>
        <taxon>Perkinsus</taxon>
    </lineage>
</organism>
<accession>A0A7J6QUD0</accession>
<dbReference type="EMBL" id="JABANM010027153">
    <property type="protein sequence ID" value="KAF4711771.1"/>
    <property type="molecule type" value="Genomic_DNA"/>
</dbReference>
<evidence type="ECO:0000313" key="2">
    <source>
        <dbReference type="Proteomes" id="UP000574390"/>
    </source>
</evidence>